<name>R7QIW0_CHOCR</name>
<keyword evidence="2" id="KW-1185">Reference proteome</keyword>
<dbReference type="GeneID" id="17326050"/>
<dbReference type="Proteomes" id="UP000012073">
    <property type="component" value="Unassembled WGS sequence"/>
</dbReference>
<dbReference type="Gramene" id="CDF38447">
    <property type="protein sequence ID" value="CDF38447"/>
    <property type="gene ID" value="CHC_T00006178001"/>
</dbReference>
<proteinExistence type="predicted"/>
<gene>
    <name evidence="1" type="ORF">CHC_T00006178001</name>
</gene>
<evidence type="ECO:0000313" key="1">
    <source>
        <dbReference type="EMBL" id="CDF38447.1"/>
    </source>
</evidence>
<accession>R7QIW0</accession>
<dbReference type="AlphaFoldDB" id="R7QIW0"/>
<dbReference type="KEGG" id="ccp:CHC_T00006178001"/>
<organism evidence="1 2">
    <name type="scientific">Chondrus crispus</name>
    <name type="common">Carrageen Irish moss</name>
    <name type="synonym">Polymorpha crispa</name>
    <dbReference type="NCBI Taxonomy" id="2769"/>
    <lineage>
        <taxon>Eukaryota</taxon>
        <taxon>Rhodophyta</taxon>
        <taxon>Florideophyceae</taxon>
        <taxon>Rhodymeniophycidae</taxon>
        <taxon>Gigartinales</taxon>
        <taxon>Gigartinaceae</taxon>
        <taxon>Chondrus</taxon>
    </lineage>
</organism>
<dbReference type="RefSeq" id="XP_005718340.1">
    <property type="nucleotide sequence ID" value="XM_005718283.1"/>
</dbReference>
<protein>
    <submittedName>
        <fullName evidence="1">Uncharacterized protein</fullName>
    </submittedName>
</protein>
<sequence>MLKNNLLQKLKSRTQSVCTIRVGLFCRGDCSPAIYGKCSSISVPSLTAGHIRARCR</sequence>
<evidence type="ECO:0000313" key="2">
    <source>
        <dbReference type="Proteomes" id="UP000012073"/>
    </source>
</evidence>
<dbReference type="EMBL" id="HG001932">
    <property type="protein sequence ID" value="CDF38447.1"/>
    <property type="molecule type" value="Genomic_DNA"/>
</dbReference>
<reference evidence="2" key="1">
    <citation type="journal article" date="2013" name="Proc. Natl. Acad. Sci. U.S.A.">
        <title>Genome structure and metabolic features in the red seaweed Chondrus crispus shed light on evolution of the Archaeplastida.</title>
        <authorList>
            <person name="Collen J."/>
            <person name="Porcel B."/>
            <person name="Carre W."/>
            <person name="Ball S.G."/>
            <person name="Chaparro C."/>
            <person name="Tonon T."/>
            <person name="Barbeyron T."/>
            <person name="Michel G."/>
            <person name="Noel B."/>
            <person name="Valentin K."/>
            <person name="Elias M."/>
            <person name="Artiguenave F."/>
            <person name="Arun A."/>
            <person name="Aury J.M."/>
            <person name="Barbosa-Neto J.F."/>
            <person name="Bothwell J.H."/>
            <person name="Bouget F.Y."/>
            <person name="Brillet L."/>
            <person name="Cabello-Hurtado F."/>
            <person name="Capella-Gutierrez S."/>
            <person name="Charrier B."/>
            <person name="Cladiere L."/>
            <person name="Cock J.M."/>
            <person name="Coelho S.M."/>
            <person name="Colleoni C."/>
            <person name="Czjzek M."/>
            <person name="Da Silva C."/>
            <person name="Delage L."/>
            <person name="Denoeud F."/>
            <person name="Deschamps P."/>
            <person name="Dittami S.M."/>
            <person name="Gabaldon T."/>
            <person name="Gachon C.M."/>
            <person name="Groisillier A."/>
            <person name="Herve C."/>
            <person name="Jabbari K."/>
            <person name="Katinka M."/>
            <person name="Kloareg B."/>
            <person name="Kowalczyk N."/>
            <person name="Labadie K."/>
            <person name="Leblanc C."/>
            <person name="Lopez P.J."/>
            <person name="McLachlan D.H."/>
            <person name="Meslet-Cladiere L."/>
            <person name="Moustafa A."/>
            <person name="Nehr Z."/>
            <person name="Nyvall Collen P."/>
            <person name="Panaud O."/>
            <person name="Partensky F."/>
            <person name="Poulain J."/>
            <person name="Rensing S.A."/>
            <person name="Rousvoal S."/>
            <person name="Samson G."/>
            <person name="Symeonidi A."/>
            <person name="Weissenbach J."/>
            <person name="Zambounis A."/>
            <person name="Wincker P."/>
            <person name="Boyen C."/>
        </authorList>
    </citation>
    <scope>NUCLEOTIDE SEQUENCE [LARGE SCALE GENOMIC DNA]</scope>
    <source>
        <strain evidence="2">cv. Stackhouse</strain>
    </source>
</reference>